<dbReference type="Pfam" id="PF04077">
    <property type="entry name" value="DsrH"/>
    <property type="match status" value="1"/>
</dbReference>
<reference evidence="1 2" key="1">
    <citation type="submission" date="2018-05" db="EMBL/GenBank/DDBJ databases">
        <title>Reference genomes for bee gut microbiota database.</title>
        <authorList>
            <person name="Ellegaard K.M."/>
        </authorList>
    </citation>
    <scope>NUCLEOTIDE SEQUENCE [LARGE SCALE GENOMIC DNA]</scope>
    <source>
        <strain evidence="1 2">ESL0177</strain>
    </source>
</reference>
<dbReference type="EMBL" id="QGLP01000002">
    <property type="protein sequence ID" value="PXZ06950.1"/>
    <property type="molecule type" value="Genomic_DNA"/>
</dbReference>
<dbReference type="InterPro" id="IPR007215">
    <property type="entry name" value="Sulphur_relay_TusB/DsrH"/>
</dbReference>
<name>A0A2V4E193_9GAMM</name>
<accession>A0A2V4E193</accession>
<dbReference type="Gene3D" id="3.40.1260.10">
    <property type="entry name" value="DsrEFH-like"/>
    <property type="match status" value="1"/>
</dbReference>
<evidence type="ECO:0000313" key="1">
    <source>
        <dbReference type="EMBL" id="PXZ06950.1"/>
    </source>
</evidence>
<sequence length="93" mass="10647">MLHTITTANQSIIDPKLISAQDAVLFWQNGVIIACQNNPILNTVLQNTQHCYVLDNDINARGLKEQIDPRVKIINMQQVVDLTVNYYPQINWE</sequence>
<dbReference type="RefSeq" id="WP_110422358.1">
    <property type="nucleotide sequence ID" value="NZ_QGLP01000002.1"/>
</dbReference>
<dbReference type="Proteomes" id="UP000247483">
    <property type="component" value="Unassembled WGS sequence"/>
</dbReference>
<organism evidence="1 2">
    <name type="scientific">Gilliamella apicola</name>
    <dbReference type="NCBI Taxonomy" id="1196095"/>
    <lineage>
        <taxon>Bacteria</taxon>
        <taxon>Pseudomonadati</taxon>
        <taxon>Pseudomonadota</taxon>
        <taxon>Gammaproteobacteria</taxon>
        <taxon>Orbales</taxon>
        <taxon>Orbaceae</taxon>
        <taxon>Gilliamella</taxon>
    </lineage>
</organism>
<evidence type="ECO:0000313" key="2">
    <source>
        <dbReference type="Proteomes" id="UP000247483"/>
    </source>
</evidence>
<dbReference type="InterPro" id="IPR027396">
    <property type="entry name" value="DsrEFH-like"/>
</dbReference>
<protein>
    <submittedName>
        <fullName evidence="1">Sulfurtransferase complex subunit TusB</fullName>
    </submittedName>
</protein>
<keyword evidence="1" id="KW-0808">Transferase</keyword>
<dbReference type="GO" id="GO:0016740">
    <property type="term" value="F:transferase activity"/>
    <property type="evidence" value="ECO:0007669"/>
    <property type="project" value="UniProtKB-KW"/>
</dbReference>
<dbReference type="GO" id="GO:1990228">
    <property type="term" value="C:sulfurtransferase complex"/>
    <property type="evidence" value="ECO:0007669"/>
    <property type="project" value="TreeGrafter"/>
</dbReference>
<dbReference type="NCBIfam" id="TIGR03011">
    <property type="entry name" value="sulf_tusB_dsrH"/>
    <property type="match status" value="1"/>
</dbReference>
<dbReference type="SUPFAM" id="SSF75169">
    <property type="entry name" value="DsrEFH-like"/>
    <property type="match status" value="1"/>
</dbReference>
<gene>
    <name evidence="1" type="primary">dsrH</name>
    <name evidence="1" type="ORF">DKK79_00090</name>
</gene>
<proteinExistence type="predicted"/>
<dbReference type="PANTHER" id="PTHR37526:SF1">
    <property type="entry name" value="PROTEIN TUSB"/>
    <property type="match status" value="1"/>
</dbReference>
<dbReference type="PANTHER" id="PTHR37526">
    <property type="entry name" value="PROTEIN TUSB"/>
    <property type="match status" value="1"/>
</dbReference>
<dbReference type="AlphaFoldDB" id="A0A2V4E193"/>
<dbReference type="GO" id="GO:0002143">
    <property type="term" value="P:tRNA wobble position uridine thiolation"/>
    <property type="evidence" value="ECO:0007669"/>
    <property type="project" value="InterPro"/>
</dbReference>
<comment type="caution">
    <text evidence="1">The sequence shown here is derived from an EMBL/GenBank/DDBJ whole genome shotgun (WGS) entry which is preliminary data.</text>
</comment>